<dbReference type="PROSITE" id="PS50043">
    <property type="entry name" value="HTH_LUXR_2"/>
    <property type="match status" value="1"/>
</dbReference>
<dbReference type="Proteomes" id="UP001147653">
    <property type="component" value="Unassembled WGS sequence"/>
</dbReference>
<dbReference type="RefSeq" id="WP_270028447.1">
    <property type="nucleotide sequence ID" value="NZ_JAPDDP010000066.1"/>
</dbReference>
<dbReference type="Pfam" id="PF00196">
    <property type="entry name" value="GerE"/>
    <property type="match status" value="1"/>
</dbReference>
<name>A0A9X3NC91_9ACTN</name>
<dbReference type="SUPFAM" id="SSF52540">
    <property type="entry name" value="P-loop containing nucleoside triphosphate hydrolases"/>
    <property type="match status" value="1"/>
</dbReference>
<feature type="domain" description="HTH luxR-type" evidence="4">
    <location>
        <begin position="801"/>
        <end position="863"/>
    </location>
</feature>
<evidence type="ECO:0000259" key="4">
    <source>
        <dbReference type="PROSITE" id="PS50043"/>
    </source>
</evidence>
<dbReference type="PRINTS" id="PR00038">
    <property type="entry name" value="HTHLUXR"/>
</dbReference>
<evidence type="ECO:0000313" key="5">
    <source>
        <dbReference type="EMBL" id="MDA0184030.1"/>
    </source>
</evidence>
<sequence>MRANLRPGWPIVGRDRELTLISDARARGEVGVVVAGPPGVGKSRVAREAVAAAEAAGAATVWVQATRSAAALPLGAFAGAIPGEVRSDDLLELLRQSVDALVAWAGRRPLVLGVDDAQLLDPVSAALVLRLATSAATFVVVTVRTGEPAPDAIVSLWKDAGAPRVEVAELSRSATDELVEAIAGGPVERGALEWFHATSRGNAMYVRELVVGATTGGALADVNGLWRLAERPPISGSLAELVRERLADLDGGQQRVLELLALGEPLRLRELLGLAGPDPLSTAETRGLIATDGPLDGDVRLAHPLYGEAIRAQLPAVQAHAVRLQLAEIVGARTRRTPADTLRLARWLLDAGEPMDAELLLSASSIASTSGAPGLGATLAAQALERDSGVDARLLLARAHLNAHDLDAARAALAEAEPAITTPAQALTYLEQQSEVLHWGLNRLDELRALLDRATGWFAANPEWTRSVQALRLRVASFERLGGVRDAEQHAGADRPSQIANLFYAGRTQLALQLAEQHRPEPPVNELSDAIALSLWSRILVETGESWAPLAAWMARALEVGVREGSAATAGQAAYTLGILHHLGGRYRSARTLLAEAELQLERHDPVGLLVPVNALQTSVAALVEGEAAALAALARMRANLGGGEPLGHQRPYVVRAEAWAAYAEGDVRRARATLLELADELAPSPVHAARVLYEAMRLGVPARDVTGALGELRERCDARLVGVYADHAAARAGDAADALLAVADAFETTGALRFASEAAANAAEAFARAGRQDSARRAAARCRGLHGQGEDGPLPSMPALGGATAELTEREREYVTLAARGLSNAEIAERLVVSVRTVESHLYRASQKLGVSGRRDLRNVQL</sequence>
<dbReference type="GO" id="GO:0006355">
    <property type="term" value="P:regulation of DNA-templated transcription"/>
    <property type="evidence" value="ECO:0007669"/>
    <property type="project" value="InterPro"/>
</dbReference>
<dbReference type="InterPro" id="IPR036388">
    <property type="entry name" value="WH-like_DNA-bd_sf"/>
</dbReference>
<protein>
    <submittedName>
        <fullName evidence="5">LuxR C-terminal-related transcriptional regulator</fullName>
    </submittedName>
</protein>
<dbReference type="CDD" id="cd06170">
    <property type="entry name" value="LuxR_C_like"/>
    <property type="match status" value="1"/>
</dbReference>
<evidence type="ECO:0000256" key="1">
    <source>
        <dbReference type="ARBA" id="ARBA00023015"/>
    </source>
</evidence>
<keyword evidence="1" id="KW-0805">Transcription regulation</keyword>
<dbReference type="InterPro" id="IPR041664">
    <property type="entry name" value="AAA_16"/>
</dbReference>
<dbReference type="Pfam" id="PF13191">
    <property type="entry name" value="AAA_16"/>
    <property type="match status" value="1"/>
</dbReference>
<comment type="caution">
    <text evidence="5">The sequence shown here is derived from an EMBL/GenBank/DDBJ whole genome shotgun (WGS) entry which is preliminary data.</text>
</comment>
<dbReference type="PROSITE" id="PS00622">
    <property type="entry name" value="HTH_LUXR_1"/>
    <property type="match status" value="1"/>
</dbReference>
<dbReference type="Gene3D" id="1.10.10.10">
    <property type="entry name" value="Winged helix-like DNA-binding domain superfamily/Winged helix DNA-binding domain"/>
    <property type="match status" value="1"/>
</dbReference>
<dbReference type="InterPro" id="IPR027417">
    <property type="entry name" value="P-loop_NTPase"/>
</dbReference>
<dbReference type="AlphaFoldDB" id="A0A9X3NC91"/>
<dbReference type="InterPro" id="IPR000792">
    <property type="entry name" value="Tscrpt_reg_LuxR_C"/>
</dbReference>
<dbReference type="PANTHER" id="PTHR44688">
    <property type="entry name" value="DNA-BINDING TRANSCRIPTIONAL ACTIVATOR DEVR_DOSR"/>
    <property type="match status" value="1"/>
</dbReference>
<dbReference type="EMBL" id="JAPDDP010000066">
    <property type="protein sequence ID" value="MDA0184030.1"/>
    <property type="molecule type" value="Genomic_DNA"/>
</dbReference>
<proteinExistence type="predicted"/>
<keyword evidence="3" id="KW-0804">Transcription</keyword>
<dbReference type="PANTHER" id="PTHR44688:SF16">
    <property type="entry name" value="DNA-BINDING TRANSCRIPTIONAL ACTIVATOR DEVR_DOSR"/>
    <property type="match status" value="1"/>
</dbReference>
<dbReference type="SMART" id="SM00421">
    <property type="entry name" value="HTH_LUXR"/>
    <property type="match status" value="1"/>
</dbReference>
<evidence type="ECO:0000256" key="3">
    <source>
        <dbReference type="ARBA" id="ARBA00023163"/>
    </source>
</evidence>
<keyword evidence="2" id="KW-0238">DNA-binding</keyword>
<keyword evidence="6" id="KW-1185">Reference proteome</keyword>
<dbReference type="InterPro" id="IPR016032">
    <property type="entry name" value="Sig_transdc_resp-reg_C-effctor"/>
</dbReference>
<gene>
    <name evidence="5" type="ORF">OJ997_27225</name>
</gene>
<reference evidence="5" key="1">
    <citation type="submission" date="2022-10" db="EMBL/GenBank/DDBJ databases">
        <title>The WGS of Solirubrobacter phytolaccae KCTC 29190.</title>
        <authorList>
            <person name="Jiang Z."/>
        </authorList>
    </citation>
    <scope>NUCLEOTIDE SEQUENCE</scope>
    <source>
        <strain evidence="5">KCTC 29190</strain>
    </source>
</reference>
<organism evidence="5 6">
    <name type="scientific">Solirubrobacter phytolaccae</name>
    <dbReference type="NCBI Taxonomy" id="1404360"/>
    <lineage>
        <taxon>Bacteria</taxon>
        <taxon>Bacillati</taxon>
        <taxon>Actinomycetota</taxon>
        <taxon>Thermoleophilia</taxon>
        <taxon>Solirubrobacterales</taxon>
        <taxon>Solirubrobacteraceae</taxon>
        <taxon>Solirubrobacter</taxon>
    </lineage>
</organism>
<accession>A0A9X3NC91</accession>
<dbReference type="GO" id="GO:0003677">
    <property type="term" value="F:DNA binding"/>
    <property type="evidence" value="ECO:0007669"/>
    <property type="project" value="UniProtKB-KW"/>
</dbReference>
<evidence type="ECO:0000256" key="2">
    <source>
        <dbReference type="ARBA" id="ARBA00023125"/>
    </source>
</evidence>
<dbReference type="SUPFAM" id="SSF46894">
    <property type="entry name" value="C-terminal effector domain of the bipartite response regulators"/>
    <property type="match status" value="1"/>
</dbReference>
<evidence type="ECO:0000313" key="6">
    <source>
        <dbReference type="Proteomes" id="UP001147653"/>
    </source>
</evidence>